<dbReference type="RefSeq" id="WP_160943103.1">
    <property type="nucleotide sequence ID" value="NZ_CP063310.1"/>
</dbReference>
<accession>A0A6L7IUR8</accession>
<dbReference type="AlphaFoldDB" id="A0A6L7IUR8"/>
<organism evidence="1 2">
    <name type="scientific">Eggerthella guodeyinii</name>
    <dbReference type="NCBI Taxonomy" id="2690837"/>
    <lineage>
        <taxon>Bacteria</taxon>
        <taxon>Bacillati</taxon>
        <taxon>Actinomycetota</taxon>
        <taxon>Coriobacteriia</taxon>
        <taxon>Eggerthellales</taxon>
        <taxon>Eggerthellaceae</taxon>
        <taxon>Eggerthella</taxon>
    </lineage>
</organism>
<evidence type="ECO:0000313" key="1">
    <source>
        <dbReference type="EMBL" id="QOS69267.1"/>
    </source>
</evidence>
<protein>
    <submittedName>
        <fullName evidence="1">Uncharacterized protein</fullName>
    </submittedName>
</protein>
<name>A0A6L7IUR8_9ACTN</name>
<reference evidence="1 2" key="1">
    <citation type="submission" date="2020-10" db="EMBL/GenBank/DDBJ databases">
        <title>Eggerthella sp. nov., isolated from human feces.</title>
        <authorList>
            <person name="Yajun G."/>
        </authorList>
    </citation>
    <scope>NUCLEOTIDE SEQUENCE [LARGE SCALE GENOMIC DNA]</scope>
    <source>
        <strain evidence="1 2">HF-1101</strain>
    </source>
</reference>
<sequence>MQIEFVLSDYLVSVGAAMFLCVALSELGNARHIGLPKSALGSLFLLVIGACFGSLALPGTEGPLASLRAFLNLSEIVSIPGLSLLLICMVVAYLATTLNPGEGDVPTRIVCAVGAVTSIALCAYLLYHTVHLGAMSKRGTLLYSIAFVTNAITTGYVLFSLSCQLDANAKEPTSFERRLAVIVCALQSLAFAAFTASFILQLSQGIVVMPDASTAATVTACWIAFFVFGLVGTVLCGIWTARAKGGGDGAKRQRRSLALLLAASVVAGCMLQCIMQLSSTWMI</sequence>
<dbReference type="EMBL" id="CP063310">
    <property type="protein sequence ID" value="QOS69267.1"/>
    <property type="molecule type" value="Genomic_DNA"/>
</dbReference>
<dbReference type="KEGG" id="egd:GS424_005320"/>
<evidence type="ECO:0000313" key="2">
    <source>
        <dbReference type="Proteomes" id="UP000478463"/>
    </source>
</evidence>
<gene>
    <name evidence="1" type="ORF">GS424_005320</name>
</gene>
<dbReference type="Proteomes" id="UP000478463">
    <property type="component" value="Chromosome"/>
</dbReference>
<proteinExistence type="predicted"/>